<comment type="caution">
    <text evidence="2">The sequence shown here is derived from an EMBL/GenBank/DDBJ whole genome shotgun (WGS) entry which is preliminary data.</text>
</comment>
<evidence type="ECO:0000313" key="4">
    <source>
        <dbReference type="Proteomes" id="UP000292187"/>
    </source>
</evidence>
<keyword evidence="3" id="KW-1185">Reference proteome</keyword>
<reference evidence="1 3" key="1">
    <citation type="submission" date="2018-03" db="EMBL/GenBank/DDBJ databases">
        <title>Whole Genome Sequencing of Escherichia coli isolates from wildlife.</title>
        <authorList>
            <person name="Whitehouse C.A."/>
            <person name="Lacher D.W."/>
            <person name="Mammel M.K."/>
            <person name="Barnaba T."/>
            <person name="Lorch J.M."/>
        </authorList>
    </citation>
    <scope>NUCLEOTIDE SEQUENCE [LARGE SCALE GENOMIC DNA]</scope>
    <source>
        <strain evidence="1 3">20507-2</strain>
    </source>
</reference>
<dbReference type="Proteomes" id="UP000240382">
    <property type="component" value="Unassembled WGS sequence"/>
</dbReference>
<gene>
    <name evidence="1" type="ORF">C7B09_03715</name>
    <name evidence="2" type="ORF">EYS06_07700</name>
</gene>
<dbReference type="EMBL" id="PYQT01000002">
    <property type="protein sequence ID" value="PSY45028.1"/>
    <property type="molecule type" value="Genomic_DNA"/>
</dbReference>
<name>A0A2S6PD99_ESCAL</name>
<evidence type="ECO:0008006" key="5">
    <source>
        <dbReference type="Google" id="ProtNLM"/>
    </source>
</evidence>
<accession>A0A2S6PD99</accession>
<evidence type="ECO:0000313" key="3">
    <source>
        <dbReference type="Proteomes" id="UP000240382"/>
    </source>
</evidence>
<evidence type="ECO:0000313" key="1">
    <source>
        <dbReference type="EMBL" id="PSY45028.1"/>
    </source>
</evidence>
<dbReference type="RefSeq" id="WP_059221914.1">
    <property type="nucleotide sequence ID" value="NZ_AP014855.1"/>
</dbReference>
<organism evidence="2 4">
    <name type="scientific">Escherichia albertii</name>
    <dbReference type="NCBI Taxonomy" id="208962"/>
    <lineage>
        <taxon>Bacteria</taxon>
        <taxon>Pseudomonadati</taxon>
        <taxon>Pseudomonadota</taxon>
        <taxon>Gammaproteobacteria</taxon>
        <taxon>Enterobacterales</taxon>
        <taxon>Enterobacteriaceae</taxon>
        <taxon>Escherichia</taxon>
    </lineage>
</organism>
<evidence type="ECO:0000313" key="2">
    <source>
        <dbReference type="EMBL" id="TBR54326.1"/>
    </source>
</evidence>
<sequence length="146" mass="16592">MSSDLDMPVTTLNFSRVSQLPATAVQSLQDIARREDKVNLSARGRLYSIHYVEMLDGFTVELVKGSFLDKLLRREYRMAEIVIELERQLNGGNTFLEAYFAFSQRELSSADWKKRTDLAAQEKIPCRSFNVNPGDFSCSKGVLTCQ</sequence>
<dbReference type="Proteomes" id="UP000292187">
    <property type="component" value="Unassembled WGS sequence"/>
</dbReference>
<proteinExistence type="predicted"/>
<dbReference type="AlphaFoldDB" id="A0A2S6PD99"/>
<protein>
    <recommendedName>
        <fullName evidence="5">DUF1076 domain-containing protein</fullName>
    </recommendedName>
</protein>
<reference evidence="2 4" key="2">
    <citation type="submission" date="2019-02" db="EMBL/GenBank/DDBJ databases">
        <title>Draft genome sequence of Escherichia albertii strain Mex-12/320a, isolated from an infant with diarrhea, harboring virulence genes associated with diarrheagenic strains of enteropathogenic E. coli.</title>
        <authorList>
            <person name="Maldonado-Puga S."/>
            <person name="Meza-Segura M."/>
            <person name="Zaidi M.B."/>
            <person name="Estrada-Garcia T."/>
        </authorList>
    </citation>
    <scope>NUCLEOTIDE SEQUENCE [LARGE SCALE GENOMIC DNA]</scope>
    <source>
        <strain evidence="2 4">Mex-12/320a</strain>
    </source>
</reference>
<dbReference type="EMBL" id="SIZV01000007">
    <property type="protein sequence ID" value="TBR54326.1"/>
    <property type="molecule type" value="Genomic_DNA"/>
</dbReference>